<proteinExistence type="inferred from homology"/>
<evidence type="ECO:0000313" key="4">
    <source>
        <dbReference type="Proteomes" id="UP000199473"/>
    </source>
</evidence>
<dbReference type="InterPro" id="IPR005545">
    <property type="entry name" value="YCII"/>
</dbReference>
<dbReference type="STRING" id="1123062.SAMN02745775_101460"/>
<dbReference type="SUPFAM" id="SSF54909">
    <property type="entry name" value="Dimeric alpha+beta barrel"/>
    <property type="match status" value="2"/>
</dbReference>
<evidence type="ECO:0000256" key="1">
    <source>
        <dbReference type="ARBA" id="ARBA00007689"/>
    </source>
</evidence>
<dbReference type="Proteomes" id="UP000199473">
    <property type="component" value="Unassembled WGS sequence"/>
</dbReference>
<dbReference type="EMBL" id="FOSQ01000001">
    <property type="protein sequence ID" value="SFK20651.1"/>
    <property type="molecule type" value="Genomic_DNA"/>
</dbReference>
<feature type="domain" description="YCII-related" evidence="2">
    <location>
        <begin position="120"/>
        <end position="192"/>
    </location>
</feature>
<accession>A0A1I3XNM1</accession>
<evidence type="ECO:0000259" key="2">
    <source>
        <dbReference type="Pfam" id="PF03795"/>
    </source>
</evidence>
<evidence type="ECO:0000313" key="3">
    <source>
        <dbReference type="EMBL" id="SFK20651.1"/>
    </source>
</evidence>
<dbReference type="PANTHER" id="PTHR33606:SF3">
    <property type="entry name" value="PROTEIN YCII"/>
    <property type="match status" value="1"/>
</dbReference>
<dbReference type="InterPro" id="IPR051807">
    <property type="entry name" value="Sec-metab_biosynth-assoc"/>
</dbReference>
<gene>
    <name evidence="3" type="ORF">SAMN02745775_101460</name>
</gene>
<comment type="similarity">
    <text evidence="1">Belongs to the YciI family.</text>
</comment>
<dbReference type="PANTHER" id="PTHR33606">
    <property type="entry name" value="PROTEIN YCII"/>
    <property type="match status" value="1"/>
</dbReference>
<dbReference type="Pfam" id="PF03795">
    <property type="entry name" value="YCII"/>
    <property type="match status" value="2"/>
</dbReference>
<reference evidence="3 4" key="1">
    <citation type="submission" date="2016-10" db="EMBL/GenBank/DDBJ databases">
        <authorList>
            <person name="de Groot N.N."/>
        </authorList>
    </citation>
    <scope>NUCLEOTIDE SEQUENCE [LARGE SCALE GENOMIC DNA]</scope>
    <source>
        <strain evidence="3 4">DSM 19981</strain>
    </source>
</reference>
<dbReference type="Gene3D" id="3.30.70.1060">
    <property type="entry name" value="Dimeric alpha+beta barrel"/>
    <property type="match status" value="2"/>
</dbReference>
<sequence>MTHAILAFDGTDSDAPARRAAARDDHVAFITAEAAAGRLLLGLPLHDEAGRSLGSLMMIAGDDAARDAYLAAEPFARRGVWQRVETHPFRIAPLPYQGWPDGPPQGRTHTVIIAWDGTDAGALDRRMAHRQGHFDRVRPMAADGTLLFGGAILAADGTTMRGSIAVTRHTSHDTARAWMAPDPYVTGDVWRDIALHATSFRALPYAALPHA</sequence>
<organism evidence="3 4">
    <name type="scientific">Falsiroseomonas stagni DSM 19981</name>
    <dbReference type="NCBI Taxonomy" id="1123062"/>
    <lineage>
        <taxon>Bacteria</taxon>
        <taxon>Pseudomonadati</taxon>
        <taxon>Pseudomonadota</taxon>
        <taxon>Alphaproteobacteria</taxon>
        <taxon>Acetobacterales</taxon>
        <taxon>Roseomonadaceae</taxon>
        <taxon>Falsiroseomonas</taxon>
    </lineage>
</organism>
<protein>
    <submittedName>
        <fullName evidence="3">Uncharacterized conserved protein YciI, contains a putative active-site phosphohistidine</fullName>
    </submittedName>
</protein>
<feature type="domain" description="YCII-related" evidence="2">
    <location>
        <begin position="1"/>
        <end position="89"/>
    </location>
</feature>
<dbReference type="RefSeq" id="WP_092954897.1">
    <property type="nucleotide sequence ID" value="NZ_FOSQ01000001.1"/>
</dbReference>
<keyword evidence="4" id="KW-1185">Reference proteome</keyword>
<name>A0A1I3XNM1_9PROT</name>
<dbReference type="InterPro" id="IPR011008">
    <property type="entry name" value="Dimeric_a/b-barrel"/>
</dbReference>
<dbReference type="AlphaFoldDB" id="A0A1I3XNM1"/>